<dbReference type="AlphaFoldDB" id="A0A8S1BVH7"/>
<protein>
    <submittedName>
        <fullName evidence="1">Uncharacterized protein</fullName>
    </submittedName>
</protein>
<name>A0A8S1BVH7_9INSE</name>
<evidence type="ECO:0000313" key="1">
    <source>
        <dbReference type="EMBL" id="CAB3360588.1"/>
    </source>
</evidence>
<reference evidence="1 2" key="1">
    <citation type="submission" date="2020-04" db="EMBL/GenBank/DDBJ databases">
        <authorList>
            <person name="Alioto T."/>
            <person name="Alioto T."/>
            <person name="Gomez Garrido J."/>
        </authorList>
    </citation>
    <scope>NUCLEOTIDE SEQUENCE [LARGE SCALE GENOMIC DNA]</scope>
</reference>
<evidence type="ECO:0000313" key="2">
    <source>
        <dbReference type="Proteomes" id="UP000494165"/>
    </source>
</evidence>
<keyword evidence="2" id="KW-1185">Reference proteome</keyword>
<organism evidence="1 2">
    <name type="scientific">Cloeon dipterum</name>
    <dbReference type="NCBI Taxonomy" id="197152"/>
    <lineage>
        <taxon>Eukaryota</taxon>
        <taxon>Metazoa</taxon>
        <taxon>Ecdysozoa</taxon>
        <taxon>Arthropoda</taxon>
        <taxon>Hexapoda</taxon>
        <taxon>Insecta</taxon>
        <taxon>Pterygota</taxon>
        <taxon>Palaeoptera</taxon>
        <taxon>Ephemeroptera</taxon>
        <taxon>Pisciforma</taxon>
        <taxon>Baetidae</taxon>
        <taxon>Cloeon</taxon>
    </lineage>
</organism>
<accession>A0A8S1BVH7</accession>
<gene>
    <name evidence="1" type="ORF">CLODIP_2_CD08741</name>
</gene>
<comment type="caution">
    <text evidence="1">The sequence shown here is derived from an EMBL/GenBank/DDBJ whole genome shotgun (WGS) entry which is preliminary data.</text>
</comment>
<dbReference type="EMBL" id="CADEPI010000003">
    <property type="protein sequence ID" value="CAB3360588.1"/>
    <property type="molecule type" value="Genomic_DNA"/>
</dbReference>
<dbReference type="Proteomes" id="UP000494165">
    <property type="component" value="Unassembled WGS sequence"/>
</dbReference>
<proteinExistence type="predicted"/>
<sequence length="113" mass="12185">MLAIPKSSNQLDLVDYISVDSGVDDEFVQSQHQLRMKRQLRPPFGRPPINRPILIDSSIEAADAAVSGLICPGTIDKVNKIEAAISPACGGCDPVASLQPVGVLKRINYRVCD</sequence>